<reference evidence="2 3" key="1">
    <citation type="journal article" date="2018" name="Science">
        <title>The opium poppy genome and morphinan production.</title>
        <authorList>
            <person name="Guo L."/>
            <person name="Winzer T."/>
            <person name="Yang X."/>
            <person name="Li Y."/>
            <person name="Ning Z."/>
            <person name="He Z."/>
            <person name="Teodor R."/>
            <person name="Lu Y."/>
            <person name="Bowser T.A."/>
            <person name="Graham I.A."/>
            <person name="Ye K."/>
        </authorList>
    </citation>
    <scope>NUCLEOTIDE SEQUENCE [LARGE SCALE GENOMIC DNA]</scope>
    <source>
        <strain evidence="3">cv. HN1</strain>
        <tissue evidence="2">Leaves</tissue>
    </source>
</reference>
<dbReference type="PANTHER" id="PTHR48055:SF55">
    <property type="entry name" value="PROTEIN KINASE DOMAIN-CONTAINING PROTEIN"/>
    <property type="match status" value="1"/>
</dbReference>
<dbReference type="AlphaFoldDB" id="A0A4Y7L2Y4"/>
<dbReference type="EMBL" id="CM010723">
    <property type="protein sequence ID" value="RZC79317.1"/>
    <property type="molecule type" value="Genomic_DNA"/>
</dbReference>
<protein>
    <recommendedName>
        <fullName evidence="1">Protein kinase domain-containing protein</fullName>
    </recommendedName>
</protein>
<dbReference type="InterPro" id="IPR008271">
    <property type="entry name" value="Ser/Thr_kinase_AS"/>
</dbReference>
<dbReference type="PANTHER" id="PTHR48055">
    <property type="entry name" value="LEUCINE-RICH REPEAT RECEPTOR PROTEIN KINASE EMS1"/>
    <property type="match status" value="1"/>
</dbReference>
<dbReference type="PROSITE" id="PS50011">
    <property type="entry name" value="PROTEIN_KINASE_DOM"/>
    <property type="match status" value="1"/>
</dbReference>
<keyword evidence="3" id="KW-1185">Reference proteome</keyword>
<dbReference type="GO" id="GO:0005524">
    <property type="term" value="F:ATP binding"/>
    <property type="evidence" value="ECO:0007669"/>
    <property type="project" value="InterPro"/>
</dbReference>
<organism evidence="2 3">
    <name type="scientific">Papaver somniferum</name>
    <name type="common">Opium poppy</name>
    <dbReference type="NCBI Taxonomy" id="3469"/>
    <lineage>
        <taxon>Eukaryota</taxon>
        <taxon>Viridiplantae</taxon>
        <taxon>Streptophyta</taxon>
        <taxon>Embryophyta</taxon>
        <taxon>Tracheophyta</taxon>
        <taxon>Spermatophyta</taxon>
        <taxon>Magnoliopsida</taxon>
        <taxon>Ranunculales</taxon>
        <taxon>Papaveraceae</taxon>
        <taxon>Papaveroideae</taxon>
        <taxon>Papaver</taxon>
    </lineage>
</organism>
<feature type="domain" description="Protein kinase" evidence="1">
    <location>
        <begin position="1"/>
        <end position="89"/>
    </location>
</feature>
<dbReference type="InterPro" id="IPR000719">
    <property type="entry name" value="Prot_kinase_dom"/>
</dbReference>
<evidence type="ECO:0000313" key="3">
    <source>
        <dbReference type="Proteomes" id="UP000316621"/>
    </source>
</evidence>
<dbReference type="GO" id="GO:0016020">
    <property type="term" value="C:membrane"/>
    <property type="evidence" value="ECO:0007669"/>
    <property type="project" value="TreeGrafter"/>
</dbReference>
<gene>
    <name evidence="2" type="ORF">C5167_003510</name>
</gene>
<dbReference type="OMA" id="AWFLHIS"/>
<dbReference type="Proteomes" id="UP000316621">
    <property type="component" value="Chromosome 9"/>
</dbReference>
<dbReference type="Gramene" id="RZC79317">
    <property type="protein sequence ID" value="RZC79317"/>
    <property type="gene ID" value="C5167_003510"/>
</dbReference>
<proteinExistence type="predicted"/>
<dbReference type="Pfam" id="PF00069">
    <property type="entry name" value="Pkinase"/>
    <property type="match status" value="1"/>
</dbReference>
<sequence length="89" mass="9901">MSKNIYIIHDIGIDVAYALEYLHQECKLPIAHSDLKTFNVLLEHDTTAHVGDLSLAWFLHISCATGSIAYVPPEYGMGKQVSTYGDVYS</sequence>
<dbReference type="SUPFAM" id="SSF56112">
    <property type="entry name" value="Protein kinase-like (PK-like)"/>
    <property type="match status" value="1"/>
</dbReference>
<dbReference type="InterPro" id="IPR051564">
    <property type="entry name" value="LRR_receptor-like_kinase"/>
</dbReference>
<evidence type="ECO:0000259" key="1">
    <source>
        <dbReference type="PROSITE" id="PS50011"/>
    </source>
</evidence>
<dbReference type="InterPro" id="IPR011009">
    <property type="entry name" value="Kinase-like_dom_sf"/>
</dbReference>
<name>A0A4Y7L2Y4_PAPSO</name>
<dbReference type="Gene3D" id="1.10.510.10">
    <property type="entry name" value="Transferase(Phosphotransferase) domain 1"/>
    <property type="match status" value="1"/>
</dbReference>
<evidence type="ECO:0000313" key="2">
    <source>
        <dbReference type="EMBL" id="RZC79317.1"/>
    </source>
</evidence>
<dbReference type="PROSITE" id="PS00108">
    <property type="entry name" value="PROTEIN_KINASE_ST"/>
    <property type="match status" value="1"/>
</dbReference>
<dbReference type="GO" id="GO:0004672">
    <property type="term" value="F:protein kinase activity"/>
    <property type="evidence" value="ECO:0007669"/>
    <property type="project" value="InterPro"/>
</dbReference>
<accession>A0A4Y7L2Y4</accession>